<organism evidence="1 2">
    <name type="scientific">Chenopodium quinoa</name>
    <name type="common">Quinoa</name>
    <dbReference type="NCBI Taxonomy" id="63459"/>
    <lineage>
        <taxon>Eukaryota</taxon>
        <taxon>Viridiplantae</taxon>
        <taxon>Streptophyta</taxon>
        <taxon>Embryophyta</taxon>
        <taxon>Tracheophyta</taxon>
        <taxon>Spermatophyta</taxon>
        <taxon>Magnoliopsida</taxon>
        <taxon>eudicotyledons</taxon>
        <taxon>Gunneridae</taxon>
        <taxon>Pentapetalae</taxon>
        <taxon>Caryophyllales</taxon>
        <taxon>Chenopodiaceae</taxon>
        <taxon>Chenopodioideae</taxon>
        <taxon>Atripliceae</taxon>
        <taxon>Chenopodium</taxon>
    </lineage>
</organism>
<dbReference type="FunFam" id="3.10.450.40:FF:000034">
    <property type="entry name" value="DCL protein"/>
    <property type="match status" value="1"/>
</dbReference>
<name>A0A803NAJ1_CHEQI</name>
<dbReference type="Proteomes" id="UP000596660">
    <property type="component" value="Unplaced"/>
</dbReference>
<reference evidence="1" key="2">
    <citation type="submission" date="2021-03" db="UniProtKB">
        <authorList>
            <consortium name="EnsemblPlants"/>
        </authorList>
    </citation>
    <scope>IDENTIFICATION</scope>
</reference>
<dbReference type="Pfam" id="PF11523">
    <property type="entry name" value="DUF3223"/>
    <property type="match status" value="1"/>
</dbReference>
<dbReference type="InterPro" id="IPR044673">
    <property type="entry name" value="DCL-like"/>
</dbReference>
<dbReference type="GO" id="GO:1901259">
    <property type="term" value="P:chloroplast rRNA processing"/>
    <property type="evidence" value="ECO:0007669"/>
    <property type="project" value="TreeGrafter"/>
</dbReference>
<dbReference type="PANTHER" id="PTHR33415:SF4">
    <property type="entry name" value="DCL PROTEIN (DUF3223)"/>
    <property type="match status" value="1"/>
</dbReference>
<dbReference type="EnsemblPlants" id="AUR62043031-RA">
    <property type="protein sequence ID" value="AUR62043031-RA:cds"/>
    <property type="gene ID" value="AUR62043031"/>
</dbReference>
<evidence type="ECO:0000313" key="2">
    <source>
        <dbReference type="Proteomes" id="UP000596660"/>
    </source>
</evidence>
<dbReference type="Gene3D" id="3.10.450.40">
    <property type="match status" value="1"/>
</dbReference>
<dbReference type="GO" id="GO:0009507">
    <property type="term" value="C:chloroplast"/>
    <property type="evidence" value="ECO:0007669"/>
    <property type="project" value="TreeGrafter"/>
</dbReference>
<dbReference type="AlphaFoldDB" id="A0A803NAJ1"/>
<accession>A0A803NAJ1</accession>
<dbReference type="Gramene" id="AUR62043031-RA">
    <property type="protein sequence ID" value="AUR62043031-RA:cds"/>
    <property type="gene ID" value="AUR62043031"/>
</dbReference>
<evidence type="ECO:0000313" key="1">
    <source>
        <dbReference type="EnsemblPlants" id="AUR62043031-RA:cds"/>
    </source>
</evidence>
<reference evidence="1" key="1">
    <citation type="journal article" date="2017" name="Nature">
        <title>The genome of Chenopodium quinoa.</title>
        <authorList>
            <person name="Jarvis D.E."/>
            <person name="Ho Y.S."/>
            <person name="Lightfoot D.J."/>
            <person name="Schmoeckel S.M."/>
            <person name="Li B."/>
            <person name="Borm T.J.A."/>
            <person name="Ohyanagi H."/>
            <person name="Mineta K."/>
            <person name="Michell C.T."/>
            <person name="Saber N."/>
            <person name="Kharbatia N.M."/>
            <person name="Rupper R.R."/>
            <person name="Sharp A.R."/>
            <person name="Dally N."/>
            <person name="Boughton B.A."/>
            <person name="Woo Y.H."/>
            <person name="Gao G."/>
            <person name="Schijlen E.G.W.M."/>
            <person name="Guo X."/>
            <person name="Momin A.A."/>
            <person name="Negrao S."/>
            <person name="Al-Babili S."/>
            <person name="Gehring C."/>
            <person name="Roessner U."/>
            <person name="Jung C."/>
            <person name="Murphy K."/>
            <person name="Arold S.T."/>
            <person name="Gojobori T."/>
            <person name="van der Linden C.G."/>
            <person name="van Loo E.N."/>
            <person name="Jellen E.N."/>
            <person name="Maughan P.J."/>
            <person name="Tester M."/>
        </authorList>
    </citation>
    <scope>NUCLEOTIDE SEQUENCE [LARGE SCALE GENOMIC DNA]</scope>
    <source>
        <strain evidence="1">cv. PI 614886</strain>
    </source>
</reference>
<sequence length="145" mass="16758">MAAPPLLRGLPLLRLRLFLHNHHKLTAVFITPIRHRFCSAASSESTRSEEDVYSSASELLRVKEPPKLFDGIDELNYRKWKDKEDEILRDIEPVTFLAKDIIHSNRYMDGERLTSDDEKVVIERLLAYHPRSEDKIGCGLDSIMV</sequence>
<dbReference type="OMA" id="HECHRAY"/>
<dbReference type="GO" id="GO:0009658">
    <property type="term" value="P:chloroplast organization"/>
    <property type="evidence" value="ECO:0007669"/>
    <property type="project" value="TreeGrafter"/>
</dbReference>
<protein>
    <recommendedName>
        <fullName evidence="3">DCL protein</fullName>
    </recommendedName>
</protein>
<dbReference type="PANTHER" id="PTHR33415">
    <property type="entry name" value="PROTEIN EMBRYO DEFECTIVE 514"/>
    <property type="match status" value="1"/>
</dbReference>
<keyword evidence="2" id="KW-1185">Reference proteome</keyword>
<proteinExistence type="predicted"/>
<evidence type="ECO:0008006" key="3">
    <source>
        <dbReference type="Google" id="ProtNLM"/>
    </source>
</evidence>